<protein>
    <submittedName>
        <fullName evidence="2">Uncharacterized protein</fullName>
    </submittedName>
</protein>
<keyword evidence="1" id="KW-0472">Membrane</keyword>
<feature type="transmembrane region" description="Helical" evidence="1">
    <location>
        <begin position="93"/>
        <end position="111"/>
    </location>
</feature>
<proteinExistence type="predicted"/>
<name>A0ABQ3F443_9ACTN</name>
<reference evidence="3" key="1">
    <citation type="journal article" date="2019" name="Int. J. Syst. Evol. Microbiol.">
        <title>The Global Catalogue of Microorganisms (GCM) 10K type strain sequencing project: providing services to taxonomists for standard genome sequencing and annotation.</title>
        <authorList>
            <consortium name="The Broad Institute Genomics Platform"/>
            <consortium name="The Broad Institute Genome Sequencing Center for Infectious Disease"/>
            <person name="Wu L."/>
            <person name="Ma J."/>
        </authorList>
    </citation>
    <scope>NUCLEOTIDE SEQUENCE [LARGE SCALE GENOMIC DNA]</scope>
    <source>
        <strain evidence="3">JCM 4738</strain>
    </source>
</reference>
<evidence type="ECO:0000256" key="1">
    <source>
        <dbReference type="SAM" id="Phobius"/>
    </source>
</evidence>
<keyword evidence="1" id="KW-0812">Transmembrane</keyword>
<keyword evidence="3" id="KW-1185">Reference proteome</keyword>
<keyword evidence="1" id="KW-1133">Transmembrane helix</keyword>
<accession>A0ABQ3F443</accession>
<evidence type="ECO:0000313" key="3">
    <source>
        <dbReference type="Proteomes" id="UP000642673"/>
    </source>
</evidence>
<sequence>MRGWQVNRVGCGGFTGWAGELVVVRGRARAAWCKVGDRWERRRGAAVFAGVQFREASRPLHRHHQRAAQLTGAVVLVFQDGALAGLMGIGAGAGAVGACVLLLALCVAFALSMDYEMFLPCVPPQVPAARIPAVGFRHLGVRRARRVFRCARCGGSLFLGACGPMHRQRP</sequence>
<dbReference type="EMBL" id="BMVP01000020">
    <property type="protein sequence ID" value="GHB81640.1"/>
    <property type="molecule type" value="Genomic_DNA"/>
</dbReference>
<comment type="caution">
    <text evidence="2">The sequence shown here is derived from an EMBL/GenBank/DDBJ whole genome shotgun (WGS) entry which is preliminary data.</text>
</comment>
<organism evidence="2 3">
    <name type="scientific">Streptomyces cirratus</name>
    <dbReference type="NCBI Taxonomy" id="68187"/>
    <lineage>
        <taxon>Bacteria</taxon>
        <taxon>Bacillati</taxon>
        <taxon>Actinomycetota</taxon>
        <taxon>Actinomycetes</taxon>
        <taxon>Kitasatosporales</taxon>
        <taxon>Streptomycetaceae</taxon>
        <taxon>Streptomyces</taxon>
    </lineage>
</organism>
<gene>
    <name evidence="2" type="ORF">GCM10010347_60570</name>
</gene>
<evidence type="ECO:0000313" key="2">
    <source>
        <dbReference type="EMBL" id="GHB81640.1"/>
    </source>
</evidence>
<dbReference type="Proteomes" id="UP000642673">
    <property type="component" value="Unassembled WGS sequence"/>
</dbReference>